<dbReference type="Proteomes" id="UP000595224">
    <property type="component" value="Chromosome"/>
</dbReference>
<dbReference type="EMBL" id="CP064936">
    <property type="protein sequence ID" value="QQA01120.1"/>
    <property type="molecule type" value="Genomic_DNA"/>
</dbReference>
<keyword evidence="2" id="KW-1185">Reference proteome</keyword>
<name>A0A7T3V5N1_9SPIR</name>
<protein>
    <submittedName>
        <fullName evidence="1">Uncharacterized protein</fullName>
    </submittedName>
</protein>
<dbReference type="SUPFAM" id="SSF50998">
    <property type="entry name" value="Quinoprotein alcohol dehydrogenase-like"/>
    <property type="match status" value="1"/>
</dbReference>
<proteinExistence type="predicted"/>
<sequence length="415" mass="48298">MALLSFSSCIINVDNIPDSEVFKSFEPLEWSDDYVFLPTDLPQQIQVWNSKTKKLVYTYELLKEMKVYGKSFERALSINDMVVIDKDIWLSGTGVNNNLLKINVPTGQVKYLLRDDRIVSMVADRTWENNEGCLFGMTVSIPNKGMTVYKFSLNGNLLEKKEIIDEDLYITNLNSVQFIDNQYYLIGSKYEHFYPEILNQKGIKLINLSETGNYISNVEYEKLFPKQFLNDNLKIVPDSFLINFNAFYNMKDNYLSAAIAGYKDYENKDSEYICARFLFKIISFNSDFEVEYTGINYQDEESRAICTVSENEENIFLTGRVLYGNNFTGLETGVYSKATGKELYRMRMENSNQLHCEIKDDKTWFPQDVNLQDQNLKRYSIPKGCYMLDHKTGKTYWYDENGNGKEIERISGQLK</sequence>
<dbReference type="KEGG" id="tper:IWA51_00355"/>
<dbReference type="InterPro" id="IPR011047">
    <property type="entry name" value="Quinoprotein_ADH-like_sf"/>
</dbReference>
<gene>
    <name evidence="1" type="ORF">IWA51_00355</name>
</gene>
<evidence type="ECO:0000313" key="2">
    <source>
        <dbReference type="Proteomes" id="UP000595224"/>
    </source>
</evidence>
<organism evidence="1 2">
    <name type="scientific">Treponema peruense</name>
    <dbReference type="NCBI Taxonomy" id="2787628"/>
    <lineage>
        <taxon>Bacteria</taxon>
        <taxon>Pseudomonadati</taxon>
        <taxon>Spirochaetota</taxon>
        <taxon>Spirochaetia</taxon>
        <taxon>Spirochaetales</taxon>
        <taxon>Treponemataceae</taxon>
        <taxon>Treponema</taxon>
    </lineage>
</organism>
<dbReference type="RefSeq" id="WP_198442712.1">
    <property type="nucleotide sequence ID" value="NZ_CP064936.1"/>
</dbReference>
<reference evidence="1 2" key="1">
    <citation type="submission" date="2020-11" db="EMBL/GenBank/DDBJ databases">
        <title>Treponema Peruensis nv. sp., first commensal Treponema isolated from human feces.</title>
        <authorList>
            <person name="Belkhou C."/>
            <person name="Raes J."/>
        </authorList>
    </citation>
    <scope>NUCLEOTIDE SEQUENCE [LARGE SCALE GENOMIC DNA]</scope>
    <source>
        <strain evidence="1 2">RCC2812</strain>
    </source>
</reference>
<evidence type="ECO:0000313" key="1">
    <source>
        <dbReference type="EMBL" id="QQA01120.1"/>
    </source>
</evidence>
<dbReference type="AlphaFoldDB" id="A0A7T3V5N1"/>
<accession>A0A7T3V5N1</accession>